<keyword evidence="2" id="KW-1185">Reference proteome</keyword>
<name>A0AC60PNS8_IXOPE</name>
<organism evidence="1 2">
    <name type="scientific">Ixodes persulcatus</name>
    <name type="common">Taiga tick</name>
    <dbReference type="NCBI Taxonomy" id="34615"/>
    <lineage>
        <taxon>Eukaryota</taxon>
        <taxon>Metazoa</taxon>
        <taxon>Ecdysozoa</taxon>
        <taxon>Arthropoda</taxon>
        <taxon>Chelicerata</taxon>
        <taxon>Arachnida</taxon>
        <taxon>Acari</taxon>
        <taxon>Parasitiformes</taxon>
        <taxon>Ixodida</taxon>
        <taxon>Ixodoidea</taxon>
        <taxon>Ixodidae</taxon>
        <taxon>Ixodinae</taxon>
        <taxon>Ixodes</taxon>
    </lineage>
</organism>
<sequence>MGFSGLGPPPPFLPAPGRPAVAVARRCCCTASDLKVSGVSFRGRLLQTPPQPFRPPPPPQKLPNTAARLPRHCLRKTKPSVFNHSTSHPRAMSSSNATGESVLEYVAALQEIATRCSFPALEDSLRDQFLEGIVSQHLREHLLLEGINGAKIRTYWNIINDGCVGVQLRVRSNSSCDQRVQDIFRTAKAIEEKMLVREATNARRDELGLKTLCRDNPAVHAWFTRVRHLPFLPDAFRLKFASDLLSDKPSFQPLNAARLDQIERYFRGFWLTNSPLKDIWGPFGNRGARTTNNVDGWHNGLHCRLPSTHPEMAEFLQFLKSPQHAAQNMIQALLINPLAVAHPQSHVIQTRKNKLHQEMDEFASFISSHPPTFVDVRNYIDRVASSGALPVSH</sequence>
<evidence type="ECO:0000313" key="1">
    <source>
        <dbReference type="EMBL" id="KAG0422081.1"/>
    </source>
</evidence>
<protein>
    <submittedName>
        <fullName evidence="1">Uncharacterized protein</fullName>
    </submittedName>
</protein>
<comment type="caution">
    <text evidence="1">The sequence shown here is derived from an EMBL/GenBank/DDBJ whole genome shotgun (WGS) entry which is preliminary data.</text>
</comment>
<evidence type="ECO:0000313" key="2">
    <source>
        <dbReference type="Proteomes" id="UP000805193"/>
    </source>
</evidence>
<reference evidence="1 2" key="1">
    <citation type="journal article" date="2020" name="Cell">
        <title>Large-Scale Comparative Analyses of Tick Genomes Elucidate Their Genetic Diversity and Vector Capacities.</title>
        <authorList>
            <consortium name="Tick Genome and Microbiome Consortium (TIGMIC)"/>
            <person name="Jia N."/>
            <person name="Wang J."/>
            <person name="Shi W."/>
            <person name="Du L."/>
            <person name="Sun Y."/>
            <person name="Zhan W."/>
            <person name="Jiang J.F."/>
            <person name="Wang Q."/>
            <person name="Zhang B."/>
            <person name="Ji P."/>
            <person name="Bell-Sakyi L."/>
            <person name="Cui X.M."/>
            <person name="Yuan T.T."/>
            <person name="Jiang B.G."/>
            <person name="Yang W.F."/>
            <person name="Lam T.T."/>
            <person name="Chang Q.C."/>
            <person name="Ding S.J."/>
            <person name="Wang X.J."/>
            <person name="Zhu J.G."/>
            <person name="Ruan X.D."/>
            <person name="Zhao L."/>
            <person name="Wei J.T."/>
            <person name="Ye R.Z."/>
            <person name="Que T.C."/>
            <person name="Du C.H."/>
            <person name="Zhou Y.H."/>
            <person name="Cheng J.X."/>
            <person name="Dai P.F."/>
            <person name="Guo W.B."/>
            <person name="Han X.H."/>
            <person name="Huang E.J."/>
            <person name="Li L.F."/>
            <person name="Wei W."/>
            <person name="Gao Y.C."/>
            <person name="Liu J.Z."/>
            <person name="Shao H.Z."/>
            <person name="Wang X."/>
            <person name="Wang C.C."/>
            <person name="Yang T.C."/>
            <person name="Huo Q.B."/>
            <person name="Li W."/>
            <person name="Chen H.Y."/>
            <person name="Chen S.E."/>
            <person name="Zhou L.G."/>
            <person name="Ni X.B."/>
            <person name="Tian J.H."/>
            <person name="Sheng Y."/>
            <person name="Liu T."/>
            <person name="Pan Y.S."/>
            <person name="Xia L.Y."/>
            <person name="Li J."/>
            <person name="Zhao F."/>
            <person name="Cao W.C."/>
        </authorList>
    </citation>
    <scope>NUCLEOTIDE SEQUENCE [LARGE SCALE GENOMIC DNA]</scope>
    <source>
        <strain evidence="1">Iper-2018</strain>
    </source>
</reference>
<dbReference type="EMBL" id="JABSTQ010010276">
    <property type="protein sequence ID" value="KAG0422081.1"/>
    <property type="molecule type" value="Genomic_DNA"/>
</dbReference>
<gene>
    <name evidence="1" type="ORF">HPB47_002072</name>
</gene>
<proteinExistence type="predicted"/>
<accession>A0AC60PNS8</accession>
<dbReference type="Proteomes" id="UP000805193">
    <property type="component" value="Unassembled WGS sequence"/>
</dbReference>